<evidence type="ECO:0000313" key="3">
    <source>
        <dbReference type="Proteomes" id="UP000023152"/>
    </source>
</evidence>
<gene>
    <name evidence="2" type="ORF">RFI_26878</name>
</gene>
<proteinExistence type="predicted"/>
<evidence type="ECO:0000256" key="1">
    <source>
        <dbReference type="SAM" id="MobiDB-lite"/>
    </source>
</evidence>
<comment type="caution">
    <text evidence="2">The sequence shown here is derived from an EMBL/GenBank/DDBJ whole genome shotgun (WGS) entry which is preliminary data.</text>
</comment>
<evidence type="ECO:0000313" key="2">
    <source>
        <dbReference type="EMBL" id="ETO10503.1"/>
    </source>
</evidence>
<sequence>MQRTKKDAEAALAVTWEWKDDWKVHVDERTDKKGWQYGYGLFFFFLKEKEIIKHKNKWEKIEFTSPQTCNSRKLNHNVRRRKWKRVRVLGEESEIVKKLKMSTNNGSDEKKQAGTNEPSNDDANHSNDSNNEDDSDNDSDDNNNDKKKLTVQTNKNGKITLVQPLPMQPYNGRHSLDLADGWSESEAEEPSTNKSNSRTNRFTSPLTDEVKRTAY</sequence>
<dbReference type="Proteomes" id="UP000023152">
    <property type="component" value="Unassembled WGS sequence"/>
</dbReference>
<reference evidence="2 3" key="1">
    <citation type="journal article" date="2013" name="Curr. Biol.">
        <title>The Genome of the Foraminiferan Reticulomyxa filosa.</title>
        <authorList>
            <person name="Glockner G."/>
            <person name="Hulsmann N."/>
            <person name="Schleicher M."/>
            <person name="Noegel A.A."/>
            <person name="Eichinger L."/>
            <person name="Gallinger C."/>
            <person name="Pawlowski J."/>
            <person name="Sierra R."/>
            <person name="Euteneuer U."/>
            <person name="Pillet L."/>
            <person name="Moustafa A."/>
            <person name="Platzer M."/>
            <person name="Groth M."/>
            <person name="Szafranski K."/>
            <person name="Schliwa M."/>
        </authorList>
    </citation>
    <scope>NUCLEOTIDE SEQUENCE [LARGE SCALE GENOMIC DNA]</scope>
</reference>
<feature type="region of interest" description="Disordered" evidence="1">
    <location>
        <begin position="99"/>
        <end position="215"/>
    </location>
</feature>
<feature type="compositionally biased region" description="Polar residues" evidence="1">
    <location>
        <begin position="190"/>
        <end position="206"/>
    </location>
</feature>
<accession>X6M927</accession>
<dbReference type="EMBL" id="ASPP01023434">
    <property type="protein sequence ID" value="ETO10503.1"/>
    <property type="molecule type" value="Genomic_DNA"/>
</dbReference>
<name>X6M927_RETFI</name>
<feature type="compositionally biased region" description="Acidic residues" evidence="1">
    <location>
        <begin position="130"/>
        <end position="142"/>
    </location>
</feature>
<protein>
    <submittedName>
        <fullName evidence="2">Uncharacterized protein</fullName>
    </submittedName>
</protein>
<keyword evidence="3" id="KW-1185">Reference proteome</keyword>
<dbReference type="AlphaFoldDB" id="X6M927"/>
<organism evidence="2 3">
    <name type="scientific">Reticulomyxa filosa</name>
    <dbReference type="NCBI Taxonomy" id="46433"/>
    <lineage>
        <taxon>Eukaryota</taxon>
        <taxon>Sar</taxon>
        <taxon>Rhizaria</taxon>
        <taxon>Retaria</taxon>
        <taxon>Foraminifera</taxon>
        <taxon>Monothalamids</taxon>
        <taxon>Reticulomyxidae</taxon>
        <taxon>Reticulomyxa</taxon>
    </lineage>
</organism>